<keyword evidence="8" id="KW-0289">Folate biosynthesis</keyword>
<evidence type="ECO:0000256" key="11">
    <source>
        <dbReference type="ARBA" id="ARBA00035676"/>
    </source>
</evidence>
<reference evidence="19 20" key="1">
    <citation type="submission" date="2014-09" db="EMBL/GenBank/DDBJ databases">
        <title>Vibrio maritimus JCM 19240. (C210) whole genome shotgun sequence.</title>
        <authorList>
            <person name="Sawabe T."/>
            <person name="Meirelles P."/>
            <person name="Nakanishi M."/>
            <person name="Sayaka M."/>
            <person name="Hattori M."/>
            <person name="Ohkuma M."/>
        </authorList>
    </citation>
    <scope>NUCLEOTIDE SEQUENCE [LARGE SCALE GENOMIC DNA]</scope>
    <source>
        <strain evidence="19 20">JCM 19240</strain>
    </source>
</reference>
<dbReference type="AlphaFoldDB" id="A0A090T3Y0"/>
<proteinExistence type="inferred from homology"/>
<dbReference type="PANTHER" id="PTHR42743:SF11">
    <property type="entry name" value="AMINODEOXYCHORISMATE LYASE"/>
    <property type="match status" value="1"/>
</dbReference>
<comment type="pathway">
    <text evidence="4">Amino-acid biosynthesis; L-leucine biosynthesis; L-leucine from 3-methyl-2-oxobutanoate: step 4/4.</text>
</comment>
<dbReference type="EC" id="2.6.1.42" evidence="6"/>
<dbReference type="Gene3D" id="3.20.10.10">
    <property type="entry name" value="D-amino Acid Aminotransferase, subunit A, domain 2"/>
    <property type="match status" value="1"/>
</dbReference>
<evidence type="ECO:0000256" key="8">
    <source>
        <dbReference type="ARBA" id="ARBA00022909"/>
    </source>
</evidence>
<keyword evidence="19" id="KW-0032">Aminotransferase</keyword>
<organism evidence="19 20">
    <name type="scientific">Vibrio maritimus</name>
    <dbReference type="NCBI Taxonomy" id="990268"/>
    <lineage>
        <taxon>Bacteria</taxon>
        <taxon>Pseudomonadati</taxon>
        <taxon>Pseudomonadota</taxon>
        <taxon>Gammaproteobacteria</taxon>
        <taxon>Vibrionales</taxon>
        <taxon>Vibrionaceae</taxon>
        <taxon>Vibrio</taxon>
    </lineage>
</organism>
<evidence type="ECO:0000256" key="9">
    <source>
        <dbReference type="ARBA" id="ARBA00023239"/>
    </source>
</evidence>
<evidence type="ECO:0000256" key="7">
    <source>
        <dbReference type="ARBA" id="ARBA00022898"/>
    </source>
</evidence>
<dbReference type="InterPro" id="IPR050571">
    <property type="entry name" value="Class-IV_PLP-Dep_Aminotrnsfr"/>
</dbReference>
<keyword evidence="7" id="KW-0663">Pyridoxal phosphate</keyword>
<dbReference type="PANTHER" id="PTHR42743">
    <property type="entry name" value="AMINO-ACID AMINOTRANSFERASE"/>
    <property type="match status" value="1"/>
</dbReference>
<evidence type="ECO:0000256" key="4">
    <source>
        <dbReference type="ARBA" id="ARBA00005072"/>
    </source>
</evidence>
<dbReference type="GO" id="GO:0052656">
    <property type="term" value="F:L-isoleucine-2-oxoglutarate transaminase activity"/>
    <property type="evidence" value="ECO:0007669"/>
    <property type="project" value="RHEA"/>
</dbReference>
<dbReference type="SUPFAM" id="SSF56752">
    <property type="entry name" value="D-aminoacid aminotransferase-like PLP-dependent enzymes"/>
    <property type="match status" value="1"/>
</dbReference>
<evidence type="ECO:0000313" key="20">
    <source>
        <dbReference type="Proteomes" id="UP000029224"/>
    </source>
</evidence>
<evidence type="ECO:0000256" key="14">
    <source>
        <dbReference type="ARBA" id="ARBA00049229"/>
    </source>
</evidence>
<comment type="catalytic activity">
    <reaction evidence="13">
        <text>L-isoleucine + 2-oxoglutarate = (S)-3-methyl-2-oxopentanoate + L-glutamate</text>
        <dbReference type="Rhea" id="RHEA:24801"/>
        <dbReference type="ChEBI" id="CHEBI:16810"/>
        <dbReference type="ChEBI" id="CHEBI:29985"/>
        <dbReference type="ChEBI" id="CHEBI:35146"/>
        <dbReference type="ChEBI" id="CHEBI:58045"/>
        <dbReference type="EC" id="2.6.1.42"/>
    </reaction>
</comment>
<evidence type="ECO:0000256" key="16">
    <source>
        <dbReference type="ARBA" id="ARBA00054027"/>
    </source>
</evidence>
<evidence type="ECO:0000256" key="6">
    <source>
        <dbReference type="ARBA" id="ARBA00013053"/>
    </source>
</evidence>
<evidence type="ECO:0000256" key="10">
    <source>
        <dbReference type="ARBA" id="ARBA00035633"/>
    </source>
</evidence>
<dbReference type="InterPro" id="IPR036038">
    <property type="entry name" value="Aminotransferase-like"/>
</dbReference>
<dbReference type="EC" id="4.1.3.38" evidence="11"/>
<protein>
    <recommendedName>
        <fullName evidence="17">Aminodeoxychorismate lyase</fullName>
        <ecNumber evidence="6">2.6.1.42</ecNumber>
        <ecNumber evidence="11">4.1.3.38</ecNumber>
    </recommendedName>
    <alternativeName>
        <fullName evidence="18">4-amino-4-deoxychorismate lyase</fullName>
    </alternativeName>
</protein>
<evidence type="ECO:0000256" key="12">
    <source>
        <dbReference type="ARBA" id="ARBA00048212"/>
    </source>
</evidence>
<comment type="pathway">
    <text evidence="3">Amino-acid biosynthesis; L-valine biosynthesis; L-valine from pyruvate: step 4/4.</text>
</comment>
<comment type="catalytic activity">
    <reaction evidence="14">
        <text>L-leucine + 2-oxoglutarate = 4-methyl-2-oxopentanoate + L-glutamate</text>
        <dbReference type="Rhea" id="RHEA:18321"/>
        <dbReference type="ChEBI" id="CHEBI:16810"/>
        <dbReference type="ChEBI" id="CHEBI:17865"/>
        <dbReference type="ChEBI" id="CHEBI:29985"/>
        <dbReference type="ChEBI" id="CHEBI:57427"/>
        <dbReference type="EC" id="2.6.1.42"/>
    </reaction>
</comment>
<evidence type="ECO:0000256" key="17">
    <source>
        <dbReference type="ARBA" id="ARBA00069174"/>
    </source>
</evidence>
<dbReference type="FunFam" id="3.20.10.10:FF:000002">
    <property type="entry name" value="D-alanine aminotransferase"/>
    <property type="match status" value="1"/>
</dbReference>
<comment type="pathway">
    <text evidence="10">Cofactor biosynthesis; tetrahydrofolate biosynthesis; 4-aminobenzoate from chorismate: step 2/2.</text>
</comment>
<dbReference type="GO" id="GO:0008652">
    <property type="term" value="P:amino acid biosynthetic process"/>
    <property type="evidence" value="ECO:0007669"/>
    <property type="project" value="UniProtKB-ARBA"/>
</dbReference>
<comment type="similarity">
    <text evidence="5">Belongs to the class-IV pyridoxal-phosphate-dependent aminotransferase family.</text>
</comment>
<comment type="catalytic activity">
    <reaction evidence="15">
        <text>4-amino-4-deoxychorismate = 4-aminobenzoate + pyruvate + H(+)</text>
        <dbReference type="Rhea" id="RHEA:16201"/>
        <dbReference type="ChEBI" id="CHEBI:15361"/>
        <dbReference type="ChEBI" id="CHEBI:15378"/>
        <dbReference type="ChEBI" id="CHEBI:17836"/>
        <dbReference type="ChEBI" id="CHEBI:58406"/>
        <dbReference type="EC" id="4.1.3.38"/>
    </reaction>
</comment>
<comment type="cofactor">
    <cofactor evidence="1">
        <name>pyridoxal 5'-phosphate</name>
        <dbReference type="ChEBI" id="CHEBI:597326"/>
    </cofactor>
</comment>
<comment type="function">
    <text evidence="16">Involved in the biosynthesis of p-aminobenzoate (PABA), a precursor of tetrahydrofolate. Converts 4-amino-4-deoxychorismate into 4-aminobenzoate (PABA) and pyruvate.</text>
</comment>
<comment type="pathway">
    <text evidence="2">Amino-acid biosynthesis; L-isoleucine biosynthesis; L-isoleucine from 2-oxobutanoate: step 4/4.</text>
</comment>
<sequence length="207" mass="22969">MWLQAVIETNQVQDCVLKLMLTGGESEDGMTPISCNIIVMASELKRPNPAVYKQGVKLVTMEHLRESPTAKHFNYSSAASQIQHMTAQGGYELLYHHQGLVSEASRSNIFIVKDGVLRTPRTDILLGIARQNVLQLAKERQLPMQEAPITMGMCLSAQEVFITGSSKRIVPVVQIDNTQIGLGRVGQITQSLMQYYQVLIDAQLNKS</sequence>
<evidence type="ECO:0000256" key="1">
    <source>
        <dbReference type="ARBA" id="ARBA00001933"/>
    </source>
</evidence>
<keyword evidence="19" id="KW-0808">Transferase</keyword>
<gene>
    <name evidence="19" type="ORF">JCM19240_4225</name>
</gene>
<evidence type="ECO:0000256" key="18">
    <source>
        <dbReference type="ARBA" id="ARBA00080135"/>
    </source>
</evidence>
<dbReference type="Pfam" id="PF01063">
    <property type="entry name" value="Aminotran_4"/>
    <property type="match status" value="1"/>
</dbReference>
<evidence type="ECO:0000256" key="2">
    <source>
        <dbReference type="ARBA" id="ARBA00004824"/>
    </source>
</evidence>
<evidence type="ECO:0000256" key="5">
    <source>
        <dbReference type="ARBA" id="ARBA00009320"/>
    </source>
</evidence>
<dbReference type="InterPro" id="IPR043132">
    <property type="entry name" value="BCAT-like_C"/>
</dbReference>
<dbReference type="GO" id="GO:0052655">
    <property type="term" value="F:L-valine-2-oxoglutarate transaminase activity"/>
    <property type="evidence" value="ECO:0007669"/>
    <property type="project" value="RHEA"/>
</dbReference>
<comment type="caution">
    <text evidence="19">The sequence shown here is derived from an EMBL/GenBank/DDBJ whole genome shotgun (WGS) entry which is preliminary data.</text>
</comment>
<reference evidence="19 20" key="2">
    <citation type="submission" date="2014-09" db="EMBL/GenBank/DDBJ databases">
        <authorList>
            <consortium name="NBRP consortium"/>
            <person name="Sawabe T."/>
            <person name="Meirelles P."/>
            <person name="Nakanishi M."/>
            <person name="Sayaka M."/>
            <person name="Hattori M."/>
            <person name="Ohkuma M."/>
        </authorList>
    </citation>
    <scope>NUCLEOTIDE SEQUENCE [LARGE SCALE GENOMIC DNA]</scope>
    <source>
        <strain evidence="19 20">JCM 19240</strain>
    </source>
</reference>
<dbReference type="Proteomes" id="UP000029224">
    <property type="component" value="Unassembled WGS sequence"/>
</dbReference>
<evidence type="ECO:0000313" key="19">
    <source>
        <dbReference type="EMBL" id="GAL34675.1"/>
    </source>
</evidence>
<accession>A0A090T3Y0</accession>
<dbReference type="EMBL" id="BBMT01000005">
    <property type="protein sequence ID" value="GAL34675.1"/>
    <property type="molecule type" value="Genomic_DNA"/>
</dbReference>
<dbReference type="GO" id="GO:0046656">
    <property type="term" value="P:folic acid biosynthetic process"/>
    <property type="evidence" value="ECO:0007669"/>
    <property type="project" value="UniProtKB-KW"/>
</dbReference>
<comment type="catalytic activity">
    <reaction evidence="12">
        <text>L-valine + 2-oxoglutarate = 3-methyl-2-oxobutanoate + L-glutamate</text>
        <dbReference type="Rhea" id="RHEA:24813"/>
        <dbReference type="ChEBI" id="CHEBI:11851"/>
        <dbReference type="ChEBI" id="CHEBI:16810"/>
        <dbReference type="ChEBI" id="CHEBI:29985"/>
        <dbReference type="ChEBI" id="CHEBI:57762"/>
        <dbReference type="EC" id="2.6.1.42"/>
    </reaction>
</comment>
<dbReference type="GO" id="GO:0008696">
    <property type="term" value="F:4-amino-4-deoxychorismate lyase activity"/>
    <property type="evidence" value="ECO:0007669"/>
    <property type="project" value="UniProtKB-EC"/>
</dbReference>
<evidence type="ECO:0000256" key="15">
    <source>
        <dbReference type="ARBA" id="ARBA00049529"/>
    </source>
</evidence>
<keyword evidence="9" id="KW-0456">Lyase</keyword>
<dbReference type="InterPro" id="IPR001544">
    <property type="entry name" value="Aminotrans_IV"/>
</dbReference>
<evidence type="ECO:0000256" key="13">
    <source>
        <dbReference type="ARBA" id="ARBA00048798"/>
    </source>
</evidence>
<name>A0A090T3Y0_9VIBR</name>
<keyword evidence="20" id="KW-1185">Reference proteome</keyword>
<evidence type="ECO:0000256" key="3">
    <source>
        <dbReference type="ARBA" id="ARBA00004931"/>
    </source>
</evidence>
<dbReference type="GO" id="GO:0052654">
    <property type="term" value="F:L-leucine-2-oxoglutarate transaminase activity"/>
    <property type="evidence" value="ECO:0007669"/>
    <property type="project" value="RHEA"/>
</dbReference>